<name>A0A9W8E4M5_9FUNG</name>
<feature type="domain" description="Chitin-binding type-4" evidence="2">
    <location>
        <begin position="45"/>
        <end position="153"/>
    </location>
</feature>
<evidence type="ECO:0000313" key="4">
    <source>
        <dbReference type="Proteomes" id="UP001150925"/>
    </source>
</evidence>
<feature type="region of interest" description="Disordered" evidence="1">
    <location>
        <begin position="267"/>
        <end position="295"/>
    </location>
</feature>
<sequence length="322" mass="33553">MPITLSALVAGCLGHMYPSTPCMRGSPLPNCKYPKPNFDLTSPIGSGGRPAFPICHHTEPYPSPVATYQAGSSITVTFETSATHNGGNCEFSLSYDGGKTFVAIQTIMKTCFLNGKTFNVPIPKDAPSGKAVFAWSWVNATGNREFYMTCSDIEIQGTPGGKLVGPRMITPNYDANSPHIGEFGSGNGDDGAKYYTDRPTITLTANGGASVPEGNAGDQKPPKGVETLSHTAASTSESVYSGRTSTALSPTGDVTETCNSVPTVVENSVSGTTTTGSNPATVVGEDPTESSSTAVEPVTDGQFQCEASGKSPVIILFLLKDR</sequence>
<protein>
    <recommendedName>
        <fullName evidence="2">Chitin-binding type-4 domain-containing protein</fullName>
    </recommendedName>
</protein>
<dbReference type="InterPro" id="IPR004302">
    <property type="entry name" value="Cellulose/chitin-bd_N"/>
</dbReference>
<feature type="compositionally biased region" description="Low complexity" evidence="1">
    <location>
        <begin position="267"/>
        <end position="278"/>
    </location>
</feature>
<organism evidence="3 4">
    <name type="scientific">Dispira parvispora</name>
    <dbReference type="NCBI Taxonomy" id="1520584"/>
    <lineage>
        <taxon>Eukaryota</taxon>
        <taxon>Fungi</taxon>
        <taxon>Fungi incertae sedis</taxon>
        <taxon>Zoopagomycota</taxon>
        <taxon>Kickxellomycotina</taxon>
        <taxon>Dimargaritomycetes</taxon>
        <taxon>Dimargaritales</taxon>
        <taxon>Dimargaritaceae</taxon>
        <taxon>Dispira</taxon>
    </lineage>
</organism>
<accession>A0A9W8E4M5</accession>
<gene>
    <name evidence="3" type="ORF">IWQ62_001698</name>
</gene>
<dbReference type="Gene3D" id="2.70.50.70">
    <property type="match status" value="1"/>
</dbReference>
<dbReference type="PANTHER" id="PTHR36182:SF1">
    <property type="entry name" value="PROTEIN, PUTATIVE (AFU_ORTHOLOGUE AFUA_6G10930)-RELATED"/>
    <property type="match status" value="1"/>
</dbReference>
<comment type="caution">
    <text evidence="3">The sequence shown here is derived from an EMBL/GenBank/DDBJ whole genome shotgun (WGS) entry which is preliminary data.</text>
</comment>
<dbReference type="OrthoDB" id="2342176at2759"/>
<dbReference type="Pfam" id="PF03067">
    <property type="entry name" value="LPMO_10"/>
    <property type="match status" value="1"/>
</dbReference>
<dbReference type="Proteomes" id="UP001150925">
    <property type="component" value="Unassembled WGS sequence"/>
</dbReference>
<feature type="compositionally biased region" description="Polar residues" evidence="1">
    <location>
        <begin position="228"/>
        <end position="253"/>
    </location>
</feature>
<evidence type="ECO:0000259" key="2">
    <source>
        <dbReference type="Pfam" id="PF03067"/>
    </source>
</evidence>
<reference evidence="3" key="1">
    <citation type="submission" date="2022-07" db="EMBL/GenBank/DDBJ databases">
        <title>Phylogenomic reconstructions and comparative analyses of Kickxellomycotina fungi.</title>
        <authorList>
            <person name="Reynolds N.K."/>
            <person name="Stajich J.E."/>
            <person name="Barry K."/>
            <person name="Grigoriev I.V."/>
            <person name="Crous P."/>
            <person name="Smith M.E."/>
        </authorList>
    </citation>
    <scope>NUCLEOTIDE SEQUENCE</scope>
    <source>
        <strain evidence="3">RSA 1196</strain>
    </source>
</reference>
<evidence type="ECO:0000256" key="1">
    <source>
        <dbReference type="SAM" id="MobiDB-lite"/>
    </source>
</evidence>
<proteinExistence type="predicted"/>
<dbReference type="PANTHER" id="PTHR36182">
    <property type="entry name" value="PROTEIN, PUTATIVE (AFU_ORTHOLOGUE AFUA_6G10930)-RELATED"/>
    <property type="match status" value="1"/>
</dbReference>
<keyword evidence="4" id="KW-1185">Reference proteome</keyword>
<dbReference type="EMBL" id="JANBPY010000297">
    <property type="protein sequence ID" value="KAJ1967693.1"/>
    <property type="molecule type" value="Genomic_DNA"/>
</dbReference>
<feature type="region of interest" description="Disordered" evidence="1">
    <location>
        <begin position="205"/>
        <end position="253"/>
    </location>
</feature>
<dbReference type="AlphaFoldDB" id="A0A9W8E4M5"/>
<evidence type="ECO:0000313" key="3">
    <source>
        <dbReference type="EMBL" id="KAJ1967693.1"/>
    </source>
</evidence>